<feature type="transmembrane region" description="Helical" evidence="1">
    <location>
        <begin position="55"/>
        <end position="73"/>
    </location>
</feature>
<keyword evidence="1" id="KW-0812">Transmembrane</keyword>
<keyword evidence="1" id="KW-0472">Membrane</keyword>
<sequence length="252" mass="29659">MKKQFKDESYFDDLFKKLDEDIIWNQKRKNKLQNKILSNIDTYGHQNRIVNGLKYASSIGVLIVLLFIGYNYFSHSITSNNANVPIRDDQSENQFVMNNENENKSNDIKEFPKVETNMTKEELAKEIDLRLPNIPKELIPKYIMRKSRDDLISAEVHYIDQPDLFIRFDQSELIESKKKVIQKVEEEMYKKEDLMKLEIKGYPSFLHLEGESSSYYSSIHIVTNRYFFTLTTHGLDRKEIIQIANSIDLSGL</sequence>
<comment type="caution">
    <text evidence="2">The sequence shown here is derived from an EMBL/GenBank/DDBJ whole genome shotgun (WGS) entry which is preliminary data.</text>
</comment>
<reference evidence="2" key="1">
    <citation type="journal article" date="2014" name="Int. J. Syst. Evol. Microbiol.">
        <title>Complete genome sequence of Corynebacterium casei LMG S-19264T (=DSM 44701T), isolated from a smear-ripened cheese.</title>
        <authorList>
            <consortium name="US DOE Joint Genome Institute (JGI-PGF)"/>
            <person name="Walter F."/>
            <person name="Albersmeier A."/>
            <person name="Kalinowski J."/>
            <person name="Ruckert C."/>
        </authorList>
    </citation>
    <scope>NUCLEOTIDE SEQUENCE</scope>
    <source>
        <strain evidence="2">CGMCC 1.12754</strain>
    </source>
</reference>
<reference evidence="2" key="2">
    <citation type="submission" date="2020-09" db="EMBL/GenBank/DDBJ databases">
        <authorList>
            <person name="Sun Q."/>
            <person name="Zhou Y."/>
        </authorList>
    </citation>
    <scope>NUCLEOTIDE SEQUENCE</scope>
    <source>
        <strain evidence="2">CGMCC 1.12754</strain>
    </source>
</reference>
<evidence type="ECO:0008006" key="4">
    <source>
        <dbReference type="Google" id="ProtNLM"/>
    </source>
</evidence>
<protein>
    <recommendedName>
        <fullName evidence="4">DUF4367 domain-containing protein</fullName>
    </recommendedName>
</protein>
<accession>A0A917H8P9</accession>
<evidence type="ECO:0000313" key="2">
    <source>
        <dbReference type="EMBL" id="GGG71085.1"/>
    </source>
</evidence>
<evidence type="ECO:0000313" key="3">
    <source>
        <dbReference type="Proteomes" id="UP000622860"/>
    </source>
</evidence>
<organism evidence="2 3">
    <name type="scientific">Virgibacillus oceani</name>
    <dbReference type="NCBI Taxonomy" id="1479511"/>
    <lineage>
        <taxon>Bacteria</taxon>
        <taxon>Bacillati</taxon>
        <taxon>Bacillota</taxon>
        <taxon>Bacilli</taxon>
        <taxon>Bacillales</taxon>
        <taxon>Bacillaceae</taxon>
        <taxon>Virgibacillus</taxon>
    </lineage>
</organism>
<gene>
    <name evidence="2" type="ORF">GCM10011398_14100</name>
</gene>
<keyword evidence="1" id="KW-1133">Transmembrane helix</keyword>
<proteinExistence type="predicted"/>
<dbReference type="AlphaFoldDB" id="A0A917H8P9"/>
<name>A0A917H8P9_9BACI</name>
<evidence type="ECO:0000256" key="1">
    <source>
        <dbReference type="SAM" id="Phobius"/>
    </source>
</evidence>
<keyword evidence="3" id="KW-1185">Reference proteome</keyword>
<dbReference type="EMBL" id="BMFR01000004">
    <property type="protein sequence ID" value="GGG71085.1"/>
    <property type="molecule type" value="Genomic_DNA"/>
</dbReference>
<dbReference type="RefSeq" id="WP_188454670.1">
    <property type="nucleotide sequence ID" value="NZ_BMFR01000004.1"/>
</dbReference>
<dbReference type="Proteomes" id="UP000622860">
    <property type="component" value="Unassembled WGS sequence"/>
</dbReference>